<evidence type="ECO:0000256" key="1">
    <source>
        <dbReference type="SAM" id="Phobius"/>
    </source>
</evidence>
<name>A0A3D8X586_PRIMG</name>
<keyword evidence="1" id="KW-1133">Transmembrane helix</keyword>
<sequence>MIQFFGIHIGTLYFPTSILLITVLVLVGFIIYFLSRRKRNRDHTIHSNENRVKGKRQNSVNNLKEELIYFVIKKNSSLK</sequence>
<evidence type="ECO:0000313" key="3">
    <source>
        <dbReference type="Proteomes" id="UP000256519"/>
    </source>
</evidence>
<keyword evidence="1" id="KW-0472">Membrane</keyword>
<feature type="transmembrane region" description="Helical" evidence="1">
    <location>
        <begin position="12"/>
        <end position="34"/>
    </location>
</feature>
<dbReference type="EMBL" id="PQWM01000007">
    <property type="protein sequence ID" value="RDZ16200.1"/>
    <property type="molecule type" value="Genomic_DNA"/>
</dbReference>
<dbReference type="AlphaFoldDB" id="A0A3D8X586"/>
<dbReference type="Proteomes" id="UP000256519">
    <property type="component" value="Unassembled WGS sequence"/>
</dbReference>
<comment type="caution">
    <text evidence="2">The sequence shown here is derived from an EMBL/GenBank/DDBJ whole genome shotgun (WGS) entry which is preliminary data.</text>
</comment>
<gene>
    <name evidence="2" type="ORF">C3744_06610</name>
</gene>
<evidence type="ECO:0000313" key="2">
    <source>
        <dbReference type="EMBL" id="RDZ16200.1"/>
    </source>
</evidence>
<keyword evidence="1" id="KW-0812">Transmembrane</keyword>
<accession>A0A3D8X586</accession>
<organism evidence="2 3">
    <name type="scientific">Priestia megaterium</name>
    <name type="common">Bacillus megaterium</name>
    <dbReference type="NCBI Taxonomy" id="1404"/>
    <lineage>
        <taxon>Bacteria</taxon>
        <taxon>Bacillati</taxon>
        <taxon>Bacillota</taxon>
        <taxon>Bacilli</taxon>
        <taxon>Bacillales</taxon>
        <taxon>Bacillaceae</taxon>
        <taxon>Priestia</taxon>
    </lineage>
</organism>
<reference evidence="2 3" key="1">
    <citation type="journal article" date="2018" name="Appl. Environ. Microbiol.">
        <title>Antimicrobial susceptibility testing and tentative epidemiological cut-off values of five Bacillus species relevant for use as animal feed additives or for plant protection.</title>
        <authorList>
            <person name="Agerso Y."/>
            <person name="Stuer-Lauridsen B."/>
            <person name="Bjerre K."/>
            <person name="Jensen M.G."/>
            <person name="Johansen E."/>
            <person name="Bennedsen M."/>
            <person name="Brockmann E."/>
            <person name="Nielsen B."/>
        </authorList>
    </citation>
    <scope>NUCLEOTIDE SEQUENCE [LARGE SCALE GENOMIC DNA]</scope>
    <source>
        <strain evidence="2 3">CHCC20162</strain>
    </source>
</reference>
<protein>
    <submittedName>
        <fullName evidence="2">Uncharacterized protein</fullName>
    </submittedName>
</protein>
<proteinExistence type="predicted"/>